<dbReference type="AlphaFoldDB" id="A0A7X5R272"/>
<evidence type="ECO:0000259" key="2">
    <source>
        <dbReference type="Pfam" id="PF01261"/>
    </source>
</evidence>
<evidence type="ECO:0000313" key="4">
    <source>
        <dbReference type="Proteomes" id="UP000541033"/>
    </source>
</evidence>
<dbReference type="InterPro" id="IPR050312">
    <property type="entry name" value="IolE/XylAMocC-like"/>
</dbReference>
<sequence length="248" mass="26823">MVQPVTSLQLYTLREALEHDLAATIARVAEIGFTAVEPYRFVDRADEFAAALTQHSLNAPSGHAPLLSENQNDIFEAAAKLGIGTVIDPFVPEEQWTTRSGIEQIAAGLNAAAAVGATHGISVGYHNHWWEVETIVDDRRSIEVLTDFLDPSVVLEIDTYWAQVAGADVPQLLRDLGSRVTFIHIKDGPATREPKDQVALGQGVLPLHEILAAAGSLTAQVVELDDTRGDMFTAVADSYAYLNQIGVK</sequence>
<dbReference type="PANTHER" id="PTHR12110">
    <property type="entry name" value="HYDROXYPYRUVATE ISOMERASE"/>
    <property type="match status" value="1"/>
</dbReference>
<proteinExistence type="predicted"/>
<feature type="domain" description="Xylose isomerase-like TIM barrel" evidence="2">
    <location>
        <begin position="25"/>
        <end position="213"/>
    </location>
</feature>
<keyword evidence="4" id="KW-1185">Reference proteome</keyword>
<keyword evidence="1" id="KW-0119">Carbohydrate metabolism</keyword>
<gene>
    <name evidence="3" type="ORF">FHX76_002028</name>
</gene>
<dbReference type="InterPro" id="IPR036237">
    <property type="entry name" value="Xyl_isomerase-like_sf"/>
</dbReference>
<dbReference type="Proteomes" id="UP000541033">
    <property type="component" value="Unassembled WGS sequence"/>
</dbReference>
<evidence type="ECO:0000313" key="3">
    <source>
        <dbReference type="EMBL" id="NIH54132.1"/>
    </source>
</evidence>
<dbReference type="GO" id="GO:0016853">
    <property type="term" value="F:isomerase activity"/>
    <property type="evidence" value="ECO:0007669"/>
    <property type="project" value="UniProtKB-KW"/>
</dbReference>
<dbReference type="InterPro" id="IPR013022">
    <property type="entry name" value="Xyl_isomerase-like_TIM-brl"/>
</dbReference>
<dbReference type="Pfam" id="PF01261">
    <property type="entry name" value="AP_endonuc_2"/>
    <property type="match status" value="1"/>
</dbReference>
<protein>
    <submittedName>
        <fullName evidence="3">Sugar phosphate isomerase/epimerase</fullName>
    </submittedName>
</protein>
<organism evidence="3 4">
    <name type="scientific">Lysinibacter cavernae</name>
    <dbReference type="NCBI Taxonomy" id="1640652"/>
    <lineage>
        <taxon>Bacteria</taxon>
        <taxon>Bacillati</taxon>
        <taxon>Actinomycetota</taxon>
        <taxon>Actinomycetes</taxon>
        <taxon>Micrococcales</taxon>
        <taxon>Microbacteriaceae</taxon>
        <taxon>Lysinibacter</taxon>
    </lineage>
</organism>
<evidence type="ECO:0000256" key="1">
    <source>
        <dbReference type="ARBA" id="ARBA00023277"/>
    </source>
</evidence>
<reference evidence="3 4" key="1">
    <citation type="submission" date="2020-02" db="EMBL/GenBank/DDBJ databases">
        <title>Sequencing the genomes of 1000 actinobacteria strains.</title>
        <authorList>
            <person name="Klenk H.-P."/>
        </authorList>
    </citation>
    <scope>NUCLEOTIDE SEQUENCE [LARGE SCALE GENOMIC DNA]</scope>
    <source>
        <strain evidence="3 4">DSM 27960</strain>
    </source>
</reference>
<dbReference type="EMBL" id="JAAMOX010000002">
    <property type="protein sequence ID" value="NIH54132.1"/>
    <property type="molecule type" value="Genomic_DNA"/>
</dbReference>
<comment type="caution">
    <text evidence="3">The sequence shown here is derived from an EMBL/GenBank/DDBJ whole genome shotgun (WGS) entry which is preliminary data.</text>
</comment>
<accession>A0A7X5R272</accession>
<dbReference type="Gene3D" id="3.20.20.150">
    <property type="entry name" value="Divalent-metal-dependent TIM barrel enzymes"/>
    <property type="match status" value="1"/>
</dbReference>
<keyword evidence="3" id="KW-0413">Isomerase</keyword>
<dbReference type="PANTHER" id="PTHR12110:SF41">
    <property type="entry name" value="INOSOSE DEHYDRATASE"/>
    <property type="match status" value="1"/>
</dbReference>
<dbReference type="RefSeq" id="WP_167150547.1">
    <property type="nucleotide sequence ID" value="NZ_JAAMOX010000002.1"/>
</dbReference>
<name>A0A7X5R272_9MICO</name>
<dbReference type="SUPFAM" id="SSF51658">
    <property type="entry name" value="Xylose isomerase-like"/>
    <property type="match status" value="1"/>
</dbReference>